<protein>
    <submittedName>
        <fullName evidence="3">Uncharacterized protein</fullName>
    </submittedName>
</protein>
<dbReference type="KEGG" id="stae:HNV11_06285"/>
<evidence type="ECO:0000256" key="1">
    <source>
        <dbReference type="SAM" id="MobiDB-lite"/>
    </source>
</evidence>
<dbReference type="RefSeq" id="WP_171738861.1">
    <property type="nucleotide sequence ID" value="NZ_CP053435.1"/>
</dbReference>
<keyword evidence="4" id="KW-1185">Reference proteome</keyword>
<feature type="signal peptide" evidence="2">
    <location>
        <begin position="1"/>
        <end position="19"/>
    </location>
</feature>
<dbReference type="EMBL" id="CP053435">
    <property type="protein sequence ID" value="QJW89023.1"/>
    <property type="molecule type" value="Genomic_DNA"/>
</dbReference>
<feature type="compositionally biased region" description="Polar residues" evidence="1">
    <location>
        <begin position="75"/>
        <end position="92"/>
    </location>
</feature>
<sequence>MKTFLVITLMAFLPAMAFAQRESVKSSNKYNSAALRVSDKKKQAATSEKFNGQKPDAPAKSRPNSDKTKPRVQGATESGNRVKNPKTNSGNL</sequence>
<gene>
    <name evidence="3" type="ORF">HNV11_06285</name>
</gene>
<evidence type="ECO:0000313" key="3">
    <source>
        <dbReference type="EMBL" id="QJW89023.1"/>
    </source>
</evidence>
<organism evidence="3 4">
    <name type="scientific">Spirosoma taeanense</name>
    <dbReference type="NCBI Taxonomy" id="2735870"/>
    <lineage>
        <taxon>Bacteria</taxon>
        <taxon>Pseudomonadati</taxon>
        <taxon>Bacteroidota</taxon>
        <taxon>Cytophagia</taxon>
        <taxon>Cytophagales</taxon>
        <taxon>Cytophagaceae</taxon>
        <taxon>Spirosoma</taxon>
    </lineage>
</organism>
<feature type="compositionally biased region" description="Basic and acidic residues" evidence="1">
    <location>
        <begin position="57"/>
        <end position="69"/>
    </location>
</feature>
<feature type="region of interest" description="Disordered" evidence="1">
    <location>
        <begin position="22"/>
        <end position="92"/>
    </location>
</feature>
<dbReference type="Proteomes" id="UP000502756">
    <property type="component" value="Chromosome"/>
</dbReference>
<feature type="chain" id="PRO_5026786513" evidence="2">
    <location>
        <begin position="20"/>
        <end position="92"/>
    </location>
</feature>
<accession>A0A6M5Y7F5</accession>
<dbReference type="AlphaFoldDB" id="A0A6M5Y7F5"/>
<reference evidence="3 4" key="1">
    <citation type="submission" date="2020-05" db="EMBL/GenBank/DDBJ databases">
        <title>Genome sequencing of Spirosoma sp. TS118.</title>
        <authorList>
            <person name="Lee J.-H."/>
            <person name="Jeong S."/>
            <person name="Zhao L."/>
            <person name="Jung J.-H."/>
            <person name="Kim M.-K."/>
            <person name="Lim S."/>
        </authorList>
    </citation>
    <scope>NUCLEOTIDE SEQUENCE [LARGE SCALE GENOMIC DNA]</scope>
    <source>
        <strain evidence="3 4">TS118</strain>
    </source>
</reference>
<evidence type="ECO:0000313" key="4">
    <source>
        <dbReference type="Proteomes" id="UP000502756"/>
    </source>
</evidence>
<keyword evidence="2" id="KW-0732">Signal</keyword>
<evidence type="ECO:0000256" key="2">
    <source>
        <dbReference type="SAM" id="SignalP"/>
    </source>
</evidence>
<name>A0A6M5Y7F5_9BACT</name>
<proteinExistence type="predicted"/>